<reference evidence="1 2" key="1">
    <citation type="journal article" date="2024" name="G3 (Bethesda)">
        <title>Genome assembly of Hibiscus sabdariffa L. provides insights into metabolisms of medicinal natural products.</title>
        <authorList>
            <person name="Kim T."/>
        </authorList>
    </citation>
    <scope>NUCLEOTIDE SEQUENCE [LARGE SCALE GENOMIC DNA]</scope>
    <source>
        <strain evidence="1">TK-2024</strain>
        <tissue evidence="1">Old leaves</tissue>
    </source>
</reference>
<dbReference type="Proteomes" id="UP001472677">
    <property type="component" value="Unassembled WGS sequence"/>
</dbReference>
<evidence type="ECO:0000313" key="1">
    <source>
        <dbReference type="EMBL" id="KAK8593770.1"/>
    </source>
</evidence>
<gene>
    <name evidence="1" type="ORF">V6N12_045844</name>
</gene>
<accession>A0ABR2G4N5</accession>
<comment type="caution">
    <text evidence="1">The sequence shown here is derived from an EMBL/GenBank/DDBJ whole genome shotgun (WGS) entry which is preliminary data.</text>
</comment>
<sequence>MFTSCHRKAGFVDIEIDLDAKMVFFQTNALKANTREGCSKLLFFALNINMAIASTSNSKLLLILRLLSWSNKFFTLGIDSIGGKIRDDTSKSNWSRFSISPSESQLKTIQLFMKA</sequence>
<proteinExistence type="predicted"/>
<evidence type="ECO:0000313" key="2">
    <source>
        <dbReference type="Proteomes" id="UP001472677"/>
    </source>
</evidence>
<keyword evidence="2" id="KW-1185">Reference proteome</keyword>
<name>A0ABR2G4N5_9ROSI</name>
<protein>
    <submittedName>
        <fullName evidence="1">Uncharacterized protein</fullName>
    </submittedName>
</protein>
<dbReference type="EMBL" id="JBBPBM010000003">
    <property type="protein sequence ID" value="KAK8593770.1"/>
    <property type="molecule type" value="Genomic_DNA"/>
</dbReference>
<organism evidence="1 2">
    <name type="scientific">Hibiscus sabdariffa</name>
    <name type="common">roselle</name>
    <dbReference type="NCBI Taxonomy" id="183260"/>
    <lineage>
        <taxon>Eukaryota</taxon>
        <taxon>Viridiplantae</taxon>
        <taxon>Streptophyta</taxon>
        <taxon>Embryophyta</taxon>
        <taxon>Tracheophyta</taxon>
        <taxon>Spermatophyta</taxon>
        <taxon>Magnoliopsida</taxon>
        <taxon>eudicotyledons</taxon>
        <taxon>Gunneridae</taxon>
        <taxon>Pentapetalae</taxon>
        <taxon>rosids</taxon>
        <taxon>malvids</taxon>
        <taxon>Malvales</taxon>
        <taxon>Malvaceae</taxon>
        <taxon>Malvoideae</taxon>
        <taxon>Hibiscus</taxon>
    </lineage>
</organism>